<dbReference type="PANTHER" id="PTHR43064:SF1">
    <property type="entry name" value="SLL1489 PROTEIN"/>
    <property type="match status" value="1"/>
</dbReference>
<comment type="caution">
    <text evidence="2">The sequence shown here is derived from an EMBL/GenBank/DDBJ whole genome shotgun (WGS) entry which is preliminary data.</text>
</comment>
<proteinExistence type="predicted"/>
<dbReference type="Gene3D" id="3.40.50.1970">
    <property type="match status" value="1"/>
</dbReference>
<keyword evidence="3" id="KW-1185">Reference proteome</keyword>
<dbReference type="Pfam" id="PF00731">
    <property type="entry name" value="AIRC"/>
    <property type="match status" value="1"/>
</dbReference>
<feature type="domain" description="PurE" evidence="1">
    <location>
        <begin position="120"/>
        <end position="252"/>
    </location>
</feature>
<dbReference type="PANTHER" id="PTHR43064">
    <property type="entry name" value="PHOSPHORIBOSYLAMINOIMIDAZOLE CARBOXYLASE-RELATED"/>
    <property type="match status" value="1"/>
</dbReference>
<evidence type="ECO:0000313" key="3">
    <source>
        <dbReference type="Proteomes" id="UP001464378"/>
    </source>
</evidence>
<name>A0ABV1E3M6_9FIRM</name>
<dbReference type="InterPro" id="IPR000031">
    <property type="entry name" value="PurE_dom"/>
</dbReference>
<dbReference type="Proteomes" id="UP001464378">
    <property type="component" value="Unassembled WGS sequence"/>
</dbReference>
<gene>
    <name evidence="2" type="primary">larB</name>
    <name evidence="2" type="ORF">WMO64_00275</name>
</gene>
<sequence length="264" mass="27474">MDNKREILSLLRSVAAGEATPEEALLELKLSPFADLGYAKVDYHRSVRQGNAEVIYGAGKTPEQIAGIVAAMHSRGCGNILITRMGPEAAEFVSRTAELDYHADARLAVAWPRTDTPSLGHIVVATGGTSDLPVAEEAALTAEAMGNRVTRLYDVGVSGLHRLLSRLDVLMSARCVVAVAGMEGALASVVGGLVDCPVIAVPTSVGYGASFHGLSALLSMLNSCASGSAVVNIDNGFGAGYLASMINQMEGLPSQDQHKEASPL</sequence>
<dbReference type="EMBL" id="JBBMFK010000001">
    <property type="protein sequence ID" value="MEQ2441901.1"/>
    <property type="molecule type" value="Genomic_DNA"/>
</dbReference>
<accession>A0ABV1E3M6</accession>
<dbReference type="RefSeq" id="WP_294522233.1">
    <property type="nucleotide sequence ID" value="NZ_JBBMFK010000001.1"/>
</dbReference>
<dbReference type="SMART" id="SM01001">
    <property type="entry name" value="AIRC"/>
    <property type="match status" value="1"/>
</dbReference>
<protein>
    <submittedName>
        <fullName evidence="2">Nickel pincer cofactor biosynthesis protein LarB</fullName>
    </submittedName>
</protein>
<dbReference type="SUPFAM" id="SSF52255">
    <property type="entry name" value="N5-CAIR mutase (phosphoribosylaminoimidazole carboxylase, PurE)"/>
    <property type="match status" value="1"/>
</dbReference>
<reference evidence="2 3" key="1">
    <citation type="submission" date="2024-03" db="EMBL/GenBank/DDBJ databases">
        <title>Human intestinal bacterial collection.</title>
        <authorList>
            <person name="Pauvert C."/>
            <person name="Hitch T.C.A."/>
            <person name="Clavel T."/>
        </authorList>
    </citation>
    <scope>NUCLEOTIDE SEQUENCE [LARGE SCALE GENOMIC DNA]</scope>
    <source>
        <strain evidence="2 3">CLA-AP-H29</strain>
    </source>
</reference>
<evidence type="ECO:0000259" key="1">
    <source>
        <dbReference type="SMART" id="SM01001"/>
    </source>
</evidence>
<evidence type="ECO:0000313" key="2">
    <source>
        <dbReference type="EMBL" id="MEQ2441901.1"/>
    </source>
</evidence>
<organism evidence="2 3">
    <name type="scientific">Pseudoflavonifractor intestinihominis</name>
    <dbReference type="NCBI Taxonomy" id="3133171"/>
    <lineage>
        <taxon>Bacteria</taxon>
        <taxon>Bacillati</taxon>
        <taxon>Bacillota</taxon>
        <taxon>Clostridia</taxon>
        <taxon>Eubacteriales</taxon>
        <taxon>Oscillospiraceae</taxon>
        <taxon>Pseudoflavonifractor</taxon>
    </lineage>
</organism>
<dbReference type="InterPro" id="IPR039476">
    <property type="entry name" value="P2CMN_synthase_LarB"/>
</dbReference>
<dbReference type="NCBIfam" id="NF033503">
    <property type="entry name" value="LarB"/>
    <property type="match status" value="1"/>
</dbReference>